<dbReference type="Proteomes" id="UP001589775">
    <property type="component" value="Unassembled WGS sequence"/>
</dbReference>
<gene>
    <name evidence="1" type="ORF">ACFFJ6_21360</name>
</gene>
<comment type="caution">
    <text evidence="1">The sequence shown here is derived from an EMBL/GenBank/DDBJ whole genome shotgun (WGS) entry which is preliminary data.</text>
</comment>
<dbReference type="RefSeq" id="WP_378391608.1">
    <property type="nucleotide sequence ID" value="NZ_JBHLWM010000008.1"/>
</dbReference>
<keyword evidence="2" id="KW-1185">Reference proteome</keyword>
<sequence length="154" mass="16014">MNFAMAAKPSGCAAFKWPVDRERALLSAADPTELASGAELPAPPATAIALSLRPGADAALPTPPERASAPDRFAGFVRIRQVEKAGLYTIALASGGWVDAVQNGHLLKPAEFSGATDCEGLRKLVRYRLAAGDLTLQFSGVGANAIRFAIVPAD</sequence>
<evidence type="ECO:0000313" key="2">
    <source>
        <dbReference type="Proteomes" id="UP001589775"/>
    </source>
</evidence>
<protein>
    <submittedName>
        <fullName evidence="1">Uncharacterized protein</fullName>
    </submittedName>
</protein>
<organism evidence="1 2">
    <name type="scientific">Rhodopseudomonas telluris</name>
    <dbReference type="NCBI Taxonomy" id="644215"/>
    <lineage>
        <taxon>Bacteria</taxon>
        <taxon>Pseudomonadati</taxon>
        <taxon>Pseudomonadota</taxon>
        <taxon>Alphaproteobacteria</taxon>
        <taxon>Hyphomicrobiales</taxon>
        <taxon>Nitrobacteraceae</taxon>
        <taxon>Rhodopseudomonas</taxon>
    </lineage>
</organism>
<evidence type="ECO:0000313" key="1">
    <source>
        <dbReference type="EMBL" id="MFC0243051.1"/>
    </source>
</evidence>
<dbReference type="EMBL" id="JBHLWM010000008">
    <property type="protein sequence ID" value="MFC0243051.1"/>
    <property type="molecule type" value="Genomic_DNA"/>
</dbReference>
<proteinExistence type="predicted"/>
<name>A0ABV6EYY0_9BRAD</name>
<reference evidence="1 2" key="1">
    <citation type="submission" date="2024-09" db="EMBL/GenBank/DDBJ databases">
        <authorList>
            <person name="Sun Q."/>
            <person name="Mori K."/>
        </authorList>
    </citation>
    <scope>NUCLEOTIDE SEQUENCE [LARGE SCALE GENOMIC DNA]</scope>
    <source>
        <strain evidence="1 2">KCTC 23279</strain>
    </source>
</reference>
<accession>A0ABV6EYY0</accession>